<keyword evidence="3" id="KW-1185">Reference proteome</keyword>
<comment type="caution">
    <text evidence="2">The sequence shown here is derived from an EMBL/GenBank/DDBJ whole genome shotgun (WGS) entry which is preliminary data.</text>
</comment>
<dbReference type="Proteomes" id="UP000248333">
    <property type="component" value="Unassembled WGS sequence"/>
</dbReference>
<evidence type="ECO:0000313" key="3">
    <source>
        <dbReference type="Proteomes" id="UP000248333"/>
    </source>
</evidence>
<dbReference type="EMBL" id="PYBV01000002">
    <property type="protein sequence ID" value="PYC76164.1"/>
    <property type="molecule type" value="Genomic_DNA"/>
</dbReference>
<dbReference type="InterPro" id="IPR000182">
    <property type="entry name" value="GNAT_dom"/>
</dbReference>
<keyword evidence="2" id="KW-0808">Transferase</keyword>
<dbReference type="CDD" id="cd04301">
    <property type="entry name" value="NAT_SF"/>
    <property type="match status" value="1"/>
</dbReference>
<evidence type="ECO:0000259" key="1">
    <source>
        <dbReference type="PROSITE" id="PS51186"/>
    </source>
</evidence>
<accession>A0A318NQP2</accession>
<organism evidence="2 3">
    <name type="scientific">Micromonospora arborensis</name>
    <dbReference type="NCBI Taxonomy" id="2116518"/>
    <lineage>
        <taxon>Bacteria</taxon>
        <taxon>Bacillati</taxon>
        <taxon>Actinomycetota</taxon>
        <taxon>Actinomycetes</taxon>
        <taxon>Micromonosporales</taxon>
        <taxon>Micromonosporaceae</taxon>
        <taxon>Micromonospora</taxon>
    </lineage>
</organism>
<dbReference type="InterPro" id="IPR016181">
    <property type="entry name" value="Acyl_CoA_acyltransferase"/>
</dbReference>
<dbReference type="Pfam" id="PF00583">
    <property type="entry name" value="Acetyltransf_1"/>
    <property type="match status" value="1"/>
</dbReference>
<dbReference type="GO" id="GO:0016747">
    <property type="term" value="F:acyltransferase activity, transferring groups other than amino-acyl groups"/>
    <property type="evidence" value="ECO:0007669"/>
    <property type="project" value="InterPro"/>
</dbReference>
<reference evidence="2 3" key="1">
    <citation type="submission" date="2018-03" db="EMBL/GenBank/DDBJ databases">
        <title>Bioinformatic expansion and discovery of thiopeptide antibiotics.</title>
        <authorList>
            <person name="Schwalen C.J."/>
            <person name="Hudson G.A."/>
            <person name="Mitchell D.A."/>
        </authorList>
    </citation>
    <scope>NUCLEOTIDE SEQUENCE [LARGE SCALE GENOMIC DNA]</scope>
    <source>
        <strain evidence="2 3">NRRL 8041</strain>
    </source>
</reference>
<dbReference type="SUPFAM" id="SSF55729">
    <property type="entry name" value="Acyl-CoA N-acyltransferases (Nat)"/>
    <property type="match status" value="1"/>
</dbReference>
<evidence type="ECO:0000313" key="2">
    <source>
        <dbReference type="EMBL" id="PYC76164.1"/>
    </source>
</evidence>
<name>A0A318NQP2_9ACTN</name>
<proteinExistence type="predicted"/>
<feature type="domain" description="N-acetyltransferase" evidence="1">
    <location>
        <begin position="2"/>
        <end position="158"/>
    </location>
</feature>
<dbReference type="Gene3D" id="3.40.630.30">
    <property type="match status" value="1"/>
</dbReference>
<dbReference type="PROSITE" id="PS51186">
    <property type="entry name" value="GNAT"/>
    <property type="match status" value="1"/>
</dbReference>
<sequence length="166" mass="18192">MITARRATIEDAPALVRLRGVLFTGLNGHAPEPGRWQDHALRTLRRRLADPEDSMAAYVIDKPDVPGELAACVIGVIEYRLGGPLNPSGVIGYVFNAVTDPGYRRRGYARACMEGLLGWYHQRGVTLVELKASEAGEPLYRALGFVPMPSQTMRLTIDSRATTSRG</sequence>
<protein>
    <submittedName>
        <fullName evidence="2">GNAT family N-acetyltransferase</fullName>
    </submittedName>
</protein>
<dbReference type="AlphaFoldDB" id="A0A318NQP2"/>
<gene>
    <name evidence="2" type="ORF">C7C45_01330</name>
</gene>
<dbReference type="OrthoDB" id="5243104at2"/>